<proteinExistence type="inferred from homology"/>
<feature type="domain" description="Carboxylesterase type B" evidence="4">
    <location>
        <begin position="372"/>
        <end position="491"/>
    </location>
</feature>
<reference evidence="5" key="1">
    <citation type="journal article" date="2020" name="Stud. Mycol.">
        <title>101 Dothideomycetes genomes: a test case for predicting lifestyles and emergence of pathogens.</title>
        <authorList>
            <person name="Haridas S."/>
            <person name="Albert R."/>
            <person name="Binder M."/>
            <person name="Bloem J."/>
            <person name="Labutti K."/>
            <person name="Salamov A."/>
            <person name="Andreopoulos B."/>
            <person name="Baker S."/>
            <person name="Barry K."/>
            <person name="Bills G."/>
            <person name="Bluhm B."/>
            <person name="Cannon C."/>
            <person name="Castanera R."/>
            <person name="Culley D."/>
            <person name="Daum C."/>
            <person name="Ezra D."/>
            <person name="Gonzalez J."/>
            <person name="Henrissat B."/>
            <person name="Kuo A."/>
            <person name="Liang C."/>
            <person name="Lipzen A."/>
            <person name="Lutzoni F."/>
            <person name="Magnuson J."/>
            <person name="Mondo S."/>
            <person name="Nolan M."/>
            <person name="Ohm R."/>
            <person name="Pangilinan J."/>
            <person name="Park H.-J."/>
            <person name="Ramirez L."/>
            <person name="Alfaro M."/>
            <person name="Sun H."/>
            <person name="Tritt A."/>
            <person name="Yoshinaga Y."/>
            <person name="Zwiers L.-H."/>
            <person name="Turgeon B."/>
            <person name="Goodwin S."/>
            <person name="Spatafora J."/>
            <person name="Crous P."/>
            <person name="Grigoriev I."/>
        </authorList>
    </citation>
    <scope>NUCLEOTIDE SEQUENCE</scope>
    <source>
        <strain evidence="5">CBS 133067</strain>
    </source>
</reference>
<dbReference type="InterPro" id="IPR019826">
    <property type="entry name" value="Carboxylesterase_B_AS"/>
</dbReference>
<dbReference type="EC" id="3.1.1.-" evidence="3"/>
<keyword evidence="6" id="KW-1185">Reference proteome</keyword>
<evidence type="ECO:0000256" key="1">
    <source>
        <dbReference type="ARBA" id="ARBA00005964"/>
    </source>
</evidence>
<organism evidence="5 6">
    <name type="scientific">Rhizodiscina lignyota</name>
    <dbReference type="NCBI Taxonomy" id="1504668"/>
    <lineage>
        <taxon>Eukaryota</taxon>
        <taxon>Fungi</taxon>
        <taxon>Dikarya</taxon>
        <taxon>Ascomycota</taxon>
        <taxon>Pezizomycotina</taxon>
        <taxon>Dothideomycetes</taxon>
        <taxon>Pleosporomycetidae</taxon>
        <taxon>Aulographales</taxon>
        <taxon>Rhizodiscinaceae</taxon>
        <taxon>Rhizodiscina</taxon>
    </lineage>
</organism>
<dbReference type="InterPro" id="IPR050654">
    <property type="entry name" value="AChE-related_enzymes"/>
</dbReference>
<accession>A0A9P4IBN9</accession>
<dbReference type="PROSITE" id="PS51257">
    <property type="entry name" value="PROKAR_LIPOPROTEIN"/>
    <property type="match status" value="1"/>
</dbReference>
<dbReference type="AlphaFoldDB" id="A0A9P4IBN9"/>
<dbReference type="InterPro" id="IPR002018">
    <property type="entry name" value="CarbesteraseB"/>
</dbReference>
<dbReference type="OrthoDB" id="408631at2759"/>
<dbReference type="GO" id="GO:0052689">
    <property type="term" value="F:carboxylic ester hydrolase activity"/>
    <property type="evidence" value="ECO:0007669"/>
    <property type="project" value="TreeGrafter"/>
</dbReference>
<comment type="caution">
    <text evidence="5">The sequence shown here is derived from an EMBL/GenBank/DDBJ whole genome shotgun (WGS) entry which is preliminary data.</text>
</comment>
<dbReference type="SUPFAM" id="SSF53474">
    <property type="entry name" value="alpha/beta-Hydrolases"/>
    <property type="match status" value="1"/>
</dbReference>
<dbReference type="Gene3D" id="3.40.50.1820">
    <property type="entry name" value="alpha/beta hydrolase"/>
    <property type="match status" value="2"/>
</dbReference>
<comment type="similarity">
    <text evidence="1 3">Belongs to the type-B carboxylesterase/lipase family.</text>
</comment>
<keyword evidence="3" id="KW-0732">Signal</keyword>
<sequence>MLLFRPLNTAVLLVAIGSACEAIQYGKGRNLGAPLVVETTSGRVHGYINETTPAVRWFLGIPYAEPPVGALRFAPPSPKQRVGRTISATSFAPSCFQQIANTPNIYNQIVPEQLISGAQSEDCLYANIWAPLHPKEESLPVFIYLPGGGFIFGGANTLWKVPYPWVQRTQAHIVVVINYRVNVFGFPNSRALTDNNVGLLDQRLAVEWVRDNSAAFGGDPKRIMLWGHSAGAASVNMYSYAYPDDPIISGGICDSGTAEISGSKDVEHTNFTFLAKRVGCDDANGAAELDCMRKVPATKLEQSLVDYINSHATPALSFVPVLDNKTIWANYTDRALKGQVAKFPQILGSNSNEGAYFINFTLAGPGPAALYAATQRVIACPVAQEVRNRALTGLPTYRFQYGGNFSNISPLPWMGAYHGAELPLIFGTFDEYHGRATPFEFALSDIMQSLYLSFATYPSIPPSLGHGLPNEWAWPDYSPKTDSMLLFGSNGDLVQEVPGSIIDANCSAMGLL</sequence>
<dbReference type="Pfam" id="PF00135">
    <property type="entry name" value="COesterase"/>
    <property type="match status" value="2"/>
</dbReference>
<evidence type="ECO:0000313" key="5">
    <source>
        <dbReference type="EMBL" id="KAF2096315.1"/>
    </source>
</evidence>
<dbReference type="PANTHER" id="PTHR43918:SF4">
    <property type="entry name" value="CARBOXYLIC ESTER HYDROLASE"/>
    <property type="match status" value="1"/>
</dbReference>
<dbReference type="EMBL" id="ML978129">
    <property type="protein sequence ID" value="KAF2096315.1"/>
    <property type="molecule type" value="Genomic_DNA"/>
</dbReference>
<name>A0A9P4IBN9_9PEZI</name>
<feature type="signal peptide" evidence="3">
    <location>
        <begin position="1"/>
        <end position="22"/>
    </location>
</feature>
<evidence type="ECO:0000313" key="6">
    <source>
        <dbReference type="Proteomes" id="UP000799772"/>
    </source>
</evidence>
<keyword evidence="2 3" id="KW-0378">Hydrolase</keyword>
<evidence type="ECO:0000256" key="3">
    <source>
        <dbReference type="RuleBase" id="RU361235"/>
    </source>
</evidence>
<dbReference type="PROSITE" id="PS00122">
    <property type="entry name" value="CARBOXYLESTERASE_B_1"/>
    <property type="match status" value="1"/>
</dbReference>
<evidence type="ECO:0000259" key="4">
    <source>
        <dbReference type="Pfam" id="PF00135"/>
    </source>
</evidence>
<feature type="chain" id="PRO_5040530127" description="Carboxylic ester hydrolase" evidence="3">
    <location>
        <begin position="23"/>
        <end position="512"/>
    </location>
</feature>
<dbReference type="Proteomes" id="UP000799772">
    <property type="component" value="Unassembled WGS sequence"/>
</dbReference>
<dbReference type="InterPro" id="IPR029058">
    <property type="entry name" value="AB_hydrolase_fold"/>
</dbReference>
<evidence type="ECO:0000256" key="2">
    <source>
        <dbReference type="ARBA" id="ARBA00022801"/>
    </source>
</evidence>
<gene>
    <name evidence="5" type="ORF">NA57DRAFT_43129</name>
</gene>
<dbReference type="PANTHER" id="PTHR43918">
    <property type="entry name" value="ACETYLCHOLINESTERASE"/>
    <property type="match status" value="1"/>
</dbReference>
<feature type="domain" description="Carboxylesterase type B" evidence="4">
    <location>
        <begin position="35"/>
        <end position="363"/>
    </location>
</feature>
<protein>
    <recommendedName>
        <fullName evidence="3">Carboxylic ester hydrolase</fullName>
        <ecNumber evidence="3">3.1.1.-</ecNumber>
    </recommendedName>
</protein>